<dbReference type="SUPFAM" id="SSF54236">
    <property type="entry name" value="Ubiquitin-like"/>
    <property type="match status" value="1"/>
</dbReference>
<reference evidence="3 4" key="1">
    <citation type="submission" date="2023-01" db="EMBL/GenBank/DDBJ databases">
        <title>Analysis of 21 Apiospora genomes using comparative genomics revels a genus with tremendous synthesis potential of carbohydrate active enzymes and secondary metabolites.</title>
        <authorList>
            <person name="Sorensen T."/>
        </authorList>
    </citation>
    <scope>NUCLEOTIDE SEQUENCE [LARGE SCALE GENOMIC DNA]</scope>
    <source>
        <strain evidence="3 4">CBS 117206</strain>
    </source>
</reference>
<organism evidence="3 4">
    <name type="scientific">Apiospora kogelbergensis</name>
    <dbReference type="NCBI Taxonomy" id="1337665"/>
    <lineage>
        <taxon>Eukaryota</taxon>
        <taxon>Fungi</taxon>
        <taxon>Dikarya</taxon>
        <taxon>Ascomycota</taxon>
        <taxon>Pezizomycotina</taxon>
        <taxon>Sordariomycetes</taxon>
        <taxon>Xylariomycetidae</taxon>
        <taxon>Amphisphaeriales</taxon>
        <taxon>Apiosporaceae</taxon>
        <taxon>Apiospora</taxon>
    </lineage>
</organism>
<feature type="compositionally biased region" description="Low complexity" evidence="1">
    <location>
        <begin position="41"/>
        <end position="109"/>
    </location>
</feature>
<evidence type="ECO:0000259" key="2">
    <source>
        <dbReference type="PROSITE" id="PS50053"/>
    </source>
</evidence>
<feature type="domain" description="Ubiquitin-like" evidence="2">
    <location>
        <begin position="191"/>
        <end position="238"/>
    </location>
</feature>
<protein>
    <recommendedName>
        <fullName evidence="2">Ubiquitin-like domain-containing protein</fullName>
    </recommendedName>
</protein>
<dbReference type="Gene3D" id="3.10.20.90">
    <property type="entry name" value="Phosphatidylinositol 3-kinase Catalytic Subunit, Chain A, domain 1"/>
    <property type="match status" value="1"/>
</dbReference>
<dbReference type="InterPro" id="IPR000626">
    <property type="entry name" value="Ubiquitin-like_dom"/>
</dbReference>
<keyword evidence="4" id="KW-1185">Reference proteome</keyword>
<name>A0AAW0QRK7_9PEZI</name>
<dbReference type="InterPro" id="IPR029071">
    <property type="entry name" value="Ubiquitin-like_domsf"/>
</dbReference>
<dbReference type="Pfam" id="PF13881">
    <property type="entry name" value="Rad60-SLD_2"/>
    <property type="match status" value="1"/>
</dbReference>
<feature type="region of interest" description="Disordered" evidence="1">
    <location>
        <begin position="1"/>
        <end position="134"/>
    </location>
</feature>
<dbReference type="AlphaFoldDB" id="A0AAW0QRK7"/>
<evidence type="ECO:0000256" key="1">
    <source>
        <dbReference type="SAM" id="MobiDB-lite"/>
    </source>
</evidence>
<evidence type="ECO:0000313" key="4">
    <source>
        <dbReference type="Proteomes" id="UP001392437"/>
    </source>
</evidence>
<accession>A0AAW0QRK7</accession>
<dbReference type="InterPro" id="IPR040015">
    <property type="entry name" value="UBL3-like"/>
</dbReference>
<dbReference type="EMBL" id="JAQQWP010000008">
    <property type="protein sequence ID" value="KAK8104963.1"/>
    <property type="molecule type" value="Genomic_DNA"/>
</dbReference>
<dbReference type="PANTHER" id="PTHR13169">
    <property type="entry name" value="UBIQUITIN-LIKE PROTEIN 3 HCG-1 PROTEIN"/>
    <property type="match status" value="1"/>
</dbReference>
<dbReference type="PANTHER" id="PTHR13169:SF0">
    <property type="entry name" value="UBIQUITIN-LIKE PROTEIN 3"/>
    <property type="match status" value="1"/>
</dbReference>
<feature type="compositionally biased region" description="Polar residues" evidence="1">
    <location>
        <begin position="1"/>
        <end position="14"/>
    </location>
</feature>
<dbReference type="Proteomes" id="UP001392437">
    <property type="component" value="Unassembled WGS sequence"/>
</dbReference>
<comment type="caution">
    <text evidence="3">The sequence shown here is derived from an EMBL/GenBank/DDBJ whole genome shotgun (WGS) entry which is preliminary data.</text>
</comment>
<dbReference type="InterPro" id="IPR039540">
    <property type="entry name" value="UBL3-like_ubiquitin_dom"/>
</dbReference>
<proteinExistence type="predicted"/>
<dbReference type="PROSITE" id="PS50053">
    <property type="entry name" value="UBIQUITIN_2"/>
    <property type="match status" value="1"/>
</dbReference>
<evidence type="ECO:0000313" key="3">
    <source>
        <dbReference type="EMBL" id="KAK8104963.1"/>
    </source>
</evidence>
<sequence>MAEPTSSASQSKDQPQAAAPSGTLPPKLEGAVEMEDLTLKPAAQEQEQAPETATAAATSSSSEHTPAPVASSQETPAAAQSTSQTTSASATAAEAEEATTSTSTTTAQSKGKAPATVTPPPETHEEPLTLGGQAPSEEMVAKGDMVVEILLIATSSSTRHPFNITEKYLAKRNVNVPGLTDDGKMDILSITVYSLKELILREWRKEWETAPREPASIRLIRMGKMLDDKATLRSYGFSGEAPNVVHMTVKPQEMVEEEGGAAKGSKEGHDVQNEAGCCCIVI</sequence>
<gene>
    <name evidence="3" type="ORF">PG999_008322</name>
</gene>